<proteinExistence type="predicted"/>
<gene>
    <name evidence="2" type="ORF">C7M84_016481</name>
</gene>
<sequence length="244" mass="25501">PPAATSLAPPIAPSASRSGSPAAPPPSASAVGGALRELHRRPRSVSSSASEISSQQQQQQQQQQHQLSYISSHDFKFRLKGILPLYLRGGSSGSSGVFAGYQGRFASQVCFRVHTFHATPAYPEGYVVALETPAGGSVLRGEGSAVSLVSSAGLAGATTVDDRFFLVFSVPGDPFVRIKHLSTGHFLSASASGYLQSRQPVSPHTWPSPNPSTCAQPPFQSSNPPSSGPLARAAPLSFVYSPYV</sequence>
<protein>
    <submittedName>
        <fullName evidence="2">Uncharacterized protein</fullName>
    </submittedName>
</protein>
<organism evidence="2 3">
    <name type="scientific">Penaeus vannamei</name>
    <name type="common">Whiteleg shrimp</name>
    <name type="synonym">Litopenaeus vannamei</name>
    <dbReference type="NCBI Taxonomy" id="6689"/>
    <lineage>
        <taxon>Eukaryota</taxon>
        <taxon>Metazoa</taxon>
        <taxon>Ecdysozoa</taxon>
        <taxon>Arthropoda</taxon>
        <taxon>Crustacea</taxon>
        <taxon>Multicrustacea</taxon>
        <taxon>Malacostraca</taxon>
        <taxon>Eumalacostraca</taxon>
        <taxon>Eucarida</taxon>
        <taxon>Decapoda</taxon>
        <taxon>Dendrobranchiata</taxon>
        <taxon>Penaeoidea</taxon>
        <taxon>Penaeidae</taxon>
        <taxon>Penaeus</taxon>
    </lineage>
</organism>
<reference evidence="2 3" key="1">
    <citation type="submission" date="2018-04" db="EMBL/GenBank/DDBJ databases">
        <authorList>
            <person name="Zhang X."/>
            <person name="Yuan J."/>
            <person name="Li F."/>
            <person name="Xiang J."/>
        </authorList>
    </citation>
    <scope>NUCLEOTIDE SEQUENCE [LARGE SCALE GENOMIC DNA]</scope>
    <source>
        <tissue evidence="2">Muscle</tissue>
    </source>
</reference>
<feature type="compositionally biased region" description="Low complexity" evidence="1">
    <location>
        <begin position="1"/>
        <end position="21"/>
    </location>
</feature>
<dbReference type="AlphaFoldDB" id="A0A423SMX9"/>
<feature type="region of interest" description="Disordered" evidence="1">
    <location>
        <begin position="198"/>
        <end position="229"/>
    </location>
</feature>
<keyword evidence="3" id="KW-1185">Reference proteome</keyword>
<reference evidence="2 3" key="2">
    <citation type="submission" date="2019-01" db="EMBL/GenBank/DDBJ databases">
        <title>The decoding of complex shrimp genome reveals the adaptation for benthos swimmer, frequently molting mechanism and breeding impact on genome.</title>
        <authorList>
            <person name="Sun Y."/>
            <person name="Gao Y."/>
            <person name="Yu Y."/>
        </authorList>
    </citation>
    <scope>NUCLEOTIDE SEQUENCE [LARGE SCALE GENOMIC DNA]</scope>
    <source>
        <tissue evidence="2">Muscle</tissue>
    </source>
</reference>
<feature type="non-terminal residue" evidence="2">
    <location>
        <position position="1"/>
    </location>
</feature>
<feature type="compositionally biased region" description="Low complexity" evidence="1">
    <location>
        <begin position="217"/>
        <end position="229"/>
    </location>
</feature>
<comment type="caution">
    <text evidence="2">The sequence shown here is derived from an EMBL/GenBank/DDBJ whole genome shotgun (WGS) entry which is preliminary data.</text>
</comment>
<evidence type="ECO:0000313" key="2">
    <source>
        <dbReference type="EMBL" id="ROT65552.1"/>
    </source>
</evidence>
<dbReference type="Proteomes" id="UP000283509">
    <property type="component" value="Unassembled WGS sequence"/>
</dbReference>
<dbReference type="EMBL" id="QCYY01003075">
    <property type="protein sequence ID" value="ROT65552.1"/>
    <property type="molecule type" value="Genomic_DNA"/>
</dbReference>
<evidence type="ECO:0000313" key="3">
    <source>
        <dbReference type="Proteomes" id="UP000283509"/>
    </source>
</evidence>
<feature type="region of interest" description="Disordered" evidence="1">
    <location>
        <begin position="1"/>
        <end position="67"/>
    </location>
</feature>
<feature type="compositionally biased region" description="Polar residues" evidence="1">
    <location>
        <begin position="198"/>
        <end position="215"/>
    </location>
</feature>
<name>A0A423SMX9_PENVA</name>
<evidence type="ECO:0000256" key="1">
    <source>
        <dbReference type="SAM" id="MobiDB-lite"/>
    </source>
</evidence>
<dbReference type="OrthoDB" id="6377273at2759"/>
<feature type="compositionally biased region" description="Low complexity" evidence="1">
    <location>
        <begin position="44"/>
        <end position="67"/>
    </location>
</feature>
<accession>A0A423SMX9</accession>